<sequence length="122" mass="13715">MFGNYHLMPVPFHEPIVMVTIAGIILGGLALVGLITYFGKWTYLWKEWLTSVDHKRLGIMYIIVAIVMLLRGFADAIMMRSQQALASAGEAGFLPPSPLRSDLYRARRDYDLLRGDAFPLSV</sequence>
<dbReference type="SUPFAM" id="SSF81442">
    <property type="entry name" value="Cytochrome c oxidase subunit I-like"/>
    <property type="match status" value="1"/>
</dbReference>
<dbReference type="Proteomes" id="UP000254159">
    <property type="component" value="Unassembled WGS sequence"/>
</dbReference>
<dbReference type="Gene3D" id="1.20.210.10">
    <property type="entry name" value="Cytochrome c oxidase-like, subunit I domain"/>
    <property type="match status" value="1"/>
</dbReference>
<dbReference type="InterPro" id="IPR036927">
    <property type="entry name" value="Cyt_c_oxase-like_su1_sf"/>
</dbReference>
<evidence type="ECO:0000313" key="2">
    <source>
        <dbReference type="EMBL" id="STI19344.1"/>
    </source>
</evidence>
<dbReference type="EMBL" id="UGCD01000002">
    <property type="protein sequence ID" value="STI19344.1"/>
    <property type="molecule type" value="Genomic_DNA"/>
</dbReference>
<dbReference type="GO" id="GO:0016491">
    <property type="term" value="F:oxidoreductase activity"/>
    <property type="evidence" value="ECO:0007669"/>
    <property type="project" value="UniProtKB-KW"/>
</dbReference>
<organism evidence="2 3">
    <name type="scientific">Escherichia coli</name>
    <dbReference type="NCBI Taxonomy" id="562"/>
    <lineage>
        <taxon>Bacteria</taxon>
        <taxon>Pseudomonadati</taxon>
        <taxon>Pseudomonadota</taxon>
        <taxon>Gammaproteobacteria</taxon>
        <taxon>Enterobacterales</taxon>
        <taxon>Enterobacteriaceae</taxon>
        <taxon>Escherichia</taxon>
    </lineage>
</organism>
<dbReference type="EC" id="1.10.3.-" evidence="2"/>
<feature type="transmembrane region" description="Helical" evidence="1">
    <location>
        <begin position="16"/>
        <end position="38"/>
    </location>
</feature>
<gene>
    <name evidence="2" type="primary">cyoB_1</name>
    <name evidence="2" type="ORF">NCTC10865_04715</name>
</gene>
<name>A0A376RNI3_ECOLX</name>
<protein>
    <submittedName>
        <fullName evidence="2">Cytochrome o ubiquinol oxidase subunit I</fullName>
        <ecNumber evidence="2">1.10.3.-</ecNumber>
    </submittedName>
</protein>
<evidence type="ECO:0000313" key="3">
    <source>
        <dbReference type="Proteomes" id="UP000254159"/>
    </source>
</evidence>
<dbReference type="AlphaFoldDB" id="A0A376RNI3"/>
<proteinExistence type="predicted"/>
<keyword evidence="2" id="KW-0560">Oxidoreductase</keyword>
<keyword evidence="1" id="KW-1133">Transmembrane helix</keyword>
<keyword evidence="1" id="KW-0472">Membrane</keyword>
<evidence type="ECO:0000256" key="1">
    <source>
        <dbReference type="SAM" id="Phobius"/>
    </source>
</evidence>
<feature type="transmembrane region" description="Helical" evidence="1">
    <location>
        <begin position="58"/>
        <end position="74"/>
    </location>
</feature>
<accession>A0A376RNI3</accession>
<keyword evidence="1" id="KW-0812">Transmembrane</keyword>
<reference evidence="2 3" key="1">
    <citation type="submission" date="2018-06" db="EMBL/GenBank/DDBJ databases">
        <authorList>
            <consortium name="Pathogen Informatics"/>
            <person name="Doyle S."/>
        </authorList>
    </citation>
    <scope>NUCLEOTIDE SEQUENCE [LARGE SCALE GENOMIC DNA]</scope>
    <source>
        <strain evidence="2 3">NCTC10865</strain>
    </source>
</reference>